<proteinExistence type="predicted"/>
<feature type="transmembrane region" description="Helical" evidence="2">
    <location>
        <begin position="275"/>
        <end position="296"/>
    </location>
</feature>
<evidence type="ECO:0000313" key="4">
    <source>
        <dbReference type="Proteomes" id="UP000664382"/>
    </source>
</evidence>
<gene>
    <name evidence="3" type="ORF">J4H92_09495</name>
</gene>
<protein>
    <submittedName>
        <fullName evidence="3">Uncharacterized protein</fullName>
    </submittedName>
</protein>
<feature type="transmembrane region" description="Helical" evidence="2">
    <location>
        <begin position="46"/>
        <end position="64"/>
    </location>
</feature>
<feature type="region of interest" description="Disordered" evidence="1">
    <location>
        <begin position="409"/>
        <end position="435"/>
    </location>
</feature>
<evidence type="ECO:0000313" key="3">
    <source>
        <dbReference type="EMBL" id="MBO1902179.1"/>
    </source>
</evidence>
<feature type="transmembrane region" description="Helical" evidence="2">
    <location>
        <begin position="207"/>
        <end position="234"/>
    </location>
</feature>
<feature type="transmembrane region" description="Helical" evidence="2">
    <location>
        <begin position="341"/>
        <end position="367"/>
    </location>
</feature>
<reference evidence="3" key="1">
    <citation type="submission" date="2021-03" db="EMBL/GenBank/DDBJ databases">
        <title>Leucobacter chromiisoli sp. nov., isolated from chromium-containing soil of chemical plant.</title>
        <authorList>
            <person name="Xu Z."/>
        </authorList>
    </citation>
    <scope>NUCLEOTIDE SEQUENCE</scope>
    <source>
        <strain evidence="3">S27</strain>
    </source>
</reference>
<dbReference type="AlphaFoldDB" id="A0A939MSG8"/>
<dbReference type="InterPro" id="IPR045931">
    <property type="entry name" value="DUF6350"/>
</dbReference>
<keyword evidence="2" id="KW-0472">Membrane</keyword>
<keyword evidence="4" id="KW-1185">Reference proteome</keyword>
<dbReference type="Proteomes" id="UP000664382">
    <property type="component" value="Unassembled WGS sequence"/>
</dbReference>
<evidence type="ECO:0000256" key="1">
    <source>
        <dbReference type="SAM" id="MobiDB-lite"/>
    </source>
</evidence>
<feature type="transmembrane region" description="Helical" evidence="2">
    <location>
        <begin position="246"/>
        <end position="268"/>
    </location>
</feature>
<evidence type="ECO:0000256" key="2">
    <source>
        <dbReference type="SAM" id="Phobius"/>
    </source>
</evidence>
<dbReference type="RefSeq" id="WP_208097936.1">
    <property type="nucleotide sequence ID" value="NZ_JAGDYM010000010.1"/>
</dbReference>
<feature type="transmembrane region" description="Helical" evidence="2">
    <location>
        <begin position="84"/>
        <end position="103"/>
    </location>
</feature>
<feature type="transmembrane region" description="Helical" evidence="2">
    <location>
        <begin position="12"/>
        <end position="34"/>
    </location>
</feature>
<accession>A0A939MSG8</accession>
<feature type="transmembrane region" description="Helical" evidence="2">
    <location>
        <begin position="308"/>
        <end position="329"/>
    </location>
</feature>
<keyword evidence="2" id="KW-1133">Transmembrane helix</keyword>
<dbReference type="Pfam" id="PF19877">
    <property type="entry name" value="DUF6350"/>
    <property type="match status" value="1"/>
</dbReference>
<organism evidence="3 4">
    <name type="scientific">Leucobacter weissii</name>
    <dbReference type="NCBI Taxonomy" id="1983706"/>
    <lineage>
        <taxon>Bacteria</taxon>
        <taxon>Bacillati</taxon>
        <taxon>Actinomycetota</taxon>
        <taxon>Actinomycetes</taxon>
        <taxon>Micrococcales</taxon>
        <taxon>Microbacteriaceae</taxon>
        <taxon>Leucobacter</taxon>
    </lineage>
</organism>
<name>A0A939MSG8_9MICO</name>
<sequence>MKAVVTAGAAAIEALAVALAAWAIIAVVGVLLWWLAFDLAAEPGDVVAGISAGWLLAHFVPLGFSLDADAALSLGLGGGALDFTLSLAPLGLTLLTVVLAFRAGRRFAREGAKGAAGVLGGAIGFAVAAGGIAVLASPLPDWPLWACAAVPALCYAASSGAGYLLHAATAGHAWWKSMTRRVQRLVEPFGELRASALPGRAAEVIRLAAASVAGLATLGALGFAVAVVVGYVDIVALGQGLHPDVLGLILLFLLNLVLLPVACVWGIAWFSGAGFAIGAGTSVTPFETLLGPLPAFPLLGAVPEGWGWAGGLAPAAVVLSAIAIGALAGARSDLRHSSLSVAIVVPLLAALLAGLAVAGLSALATGAAGPGRLAVVGPAPWLVGGLIALELGFGLVPGVLARRLDLESRREPDPEPNAFDWTASADEEVPSAGNG</sequence>
<feature type="transmembrane region" description="Helical" evidence="2">
    <location>
        <begin position="379"/>
        <end position="400"/>
    </location>
</feature>
<feature type="transmembrane region" description="Helical" evidence="2">
    <location>
        <begin position="142"/>
        <end position="175"/>
    </location>
</feature>
<feature type="transmembrane region" description="Helical" evidence="2">
    <location>
        <begin position="115"/>
        <end position="136"/>
    </location>
</feature>
<comment type="caution">
    <text evidence="3">The sequence shown here is derived from an EMBL/GenBank/DDBJ whole genome shotgun (WGS) entry which is preliminary data.</text>
</comment>
<dbReference type="EMBL" id="JAGDYM010000010">
    <property type="protein sequence ID" value="MBO1902179.1"/>
    <property type="molecule type" value="Genomic_DNA"/>
</dbReference>
<keyword evidence="2" id="KW-0812">Transmembrane</keyword>